<dbReference type="AlphaFoldDB" id="A0AAU9U2K0"/>
<dbReference type="EMBL" id="CAKOGL010000011">
    <property type="protein sequence ID" value="CAH2091965.1"/>
    <property type="molecule type" value="Genomic_DNA"/>
</dbReference>
<gene>
    <name evidence="1" type="ORF">EEDITHA_LOCUS7776</name>
</gene>
<dbReference type="Proteomes" id="UP001153954">
    <property type="component" value="Unassembled WGS sequence"/>
</dbReference>
<reference evidence="1" key="1">
    <citation type="submission" date="2022-03" db="EMBL/GenBank/DDBJ databases">
        <authorList>
            <person name="Tunstrom K."/>
        </authorList>
    </citation>
    <scope>NUCLEOTIDE SEQUENCE</scope>
</reference>
<accession>A0AAU9U2K0</accession>
<comment type="caution">
    <text evidence="1">The sequence shown here is derived from an EMBL/GenBank/DDBJ whole genome shotgun (WGS) entry which is preliminary data.</text>
</comment>
<evidence type="ECO:0000313" key="1">
    <source>
        <dbReference type="EMBL" id="CAH2091965.1"/>
    </source>
</evidence>
<evidence type="ECO:0000313" key="2">
    <source>
        <dbReference type="Proteomes" id="UP001153954"/>
    </source>
</evidence>
<keyword evidence="2" id="KW-1185">Reference proteome</keyword>
<sequence length="79" mass="9160">MNKGIIDQNETNKNMQMQNVSSSVVLMMKLVSYYEDKFKIANHEPTEKGTTVGVQNNELNIHNKVVQRRIGFKSKDVRY</sequence>
<name>A0AAU9U2K0_EUPED</name>
<organism evidence="1 2">
    <name type="scientific">Euphydryas editha</name>
    <name type="common">Edith's checkerspot</name>
    <dbReference type="NCBI Taxonomy" id="104508"/>
    <lineage>
        <taxon>Eukaryota</taxon>
        <taxon>Metazoa</taxon>
        <taxon>Ecdysozoa</taxon>
        <taxon>Arthropoda</taxon>
        <taxon>Hexapoda</taxon>
        <taxon>Insecta</taxon>
        <taxon>Pterygota</taxon>
        <taxon>Neoptera</taxon>
        <taxon>Endopterygota</taxon>
        <taxon>Lepidoptera</taxon>
        <taxon>Glossata</taxon>
        <taxon>Ditrysia</taxon>
        <taxon>Papilionoidea</taxon>
        <taxon>Nymphalidae</taxon>
        <taxon>Nymphalinae</taxon>
        <taxon>Euphydryas</taxon>
    </lineage>
</organism>
<proteinExistence type="predicted"/>
<protein>
    <submittedName>
        <fullName evidence="1">Uncharacterized protein</fullName>
    </submittedName>
</protein>